<dbReference type="GO" id="GO:0046872">
    <property type="term" value="F:metal ion binding"/>
    <property type="evidence" value="ECO:0007669"/>
    <property type="project" value="UniProtKB-KW"/>
</dbReference>
<dbReference type="Pfam" id="PF01546">
    <property type="entry name" value="Peptidase_M20"/>
    <property type="match status" value="1"/>
</dbReference>
<reference evidence="5" key="1">
    <citation type="submission" date="2016-10" db="EMBL/GenBank/DDBJ databases">
        <authorList>
            <person name="Varghese N."/>
            <person name="Submissions S."/>
        </authorList>
    </citation>
    <scope>NUCLEOTIDE SEQUENCE [LARGE SCALE GENOMIC DNA]</scope>
    <source>
        <strain evidence="5">DSM 13490</strain>
    </source>
</reference>
<feature type="domain" description="Peptidase M20 dimerisation" evidence="3">
    <location>
        <begin position="180"/>
        <end position="280"/>
    </location>
</feature>
<keyword evidence="2 4" id="KW-0378">Hydrolase</keyword>
<dbReference type="GO" id="GO:0016787">
    <property type="term" value="F:hydrolase activity"/>
    <property type="evidence" value="ECO:0007669"/>
    <property type="project" value="UniProtKB-KW"/>
</dbReference>
<dbReference type="EMBL" id="FNPD01000002">
    <property type="protein sequence ID" value="SDX72627.1"/>
    <property type="molecule type" value="Genomic_DNA"/>
</dbReference>
<keyword evidence="5" id="KW-1185">Reference proteome</keyword>
<dbReference type="PANTHER" id="PTHR43808:SF28">
    <property type="entry name" value="[LYSW]-LYSINE_[LYSW]-ORNITHINE HYDROLASE"/>
    <property type="match status" value="1"/>
</dbReference>
<dbReference type="AlphaFoldDB" id="A0A1H3E1W5"/>
<dbReference type="Pfam" id="PF07687">
    <property type="entry name" value="M20_dimer"/>
    <property type="match status" value="1"/>
</dbReference>
<dbReference type="InterPro" id="IPR011650">
    <property type="entry name" value="Peptidase_M20_dimer"/>
</dbReference>
<organism evidence="4 5">
    <name type="scientific">Acetomicrobium thermoterrenum DSM 13490</name>
    <dbReference type="NCBI Taxonomy" id="1120987"/>
    <lineage>
        <taxon>Bacteria</taxon>
        <taxon>Thermotogati</taxon>
        <taxon>Synergistota</taxon>
        <taxon>Synergistia</taxon>
        <taxon>Synergistales</taxon>
        <taxon>Acetomicrobiaceae</taxon>
        <taxon>Acetomicrobium</taxon>
    </lineage>
</organism>
<dbReference type="InterPro" id="IPR050072">
    <property type="entry name" value="Peptidase_M20A"/>
</dbReference>
<sequence>MVQETVQAIAGQVSPQTITELCSKLVSIPSTSGREERIAYYIHDLMLSLGYDEVIMDEMGNVVGKIAFNPGGRRLLFEAQMDHVGVSDAIEWSFYPYGGTVIDGHICGRGSVDAKGSLAAMIIAGSELKKCSDFLYGELAVACVVNQEVAEGVASSKVYEIFEPDGVVIGEASNLNIKRGQRGRAEIVIEAQGKSAHTSFPLSGVNAAEKMVFLLTFIKQHFLPPRHYLLGDGIMVLTDLSTAPSMGTSVLPDNCVATCDRRLLAGEAESRVVEEVARLISLARDIDPDIQADVKVAEDYVQCFTGKRIKVKHFAPGWFFGENEELIERALRGLHYLDMEPSLSESGFGTNGCFYGGIKGIPTISFGPSKEQLAHTKDERVNIKQLVKATQGYAAIAASYLDAS</sequence>
<evidence type="ECO:0000313" key="5">
    <source>
        <dbReference type="Proteomes" id="UP000199266"/>
    </source>
</evidence>
<evidence type="ECO:0000313" key="4">
    <source>
        <dbReference type="EMBL" id="SDX72627.1"/>
    </source>
</evidence>
<name>A0A1H3E1W5_9BACT</name>
<proteinExistence type="predicted"/>
<dbReference type="Gene3D" id="3.30.70.360">
    <property type="match status" value="1"/>
</dbReference>
<evidence type="ECO:0000256" key="2">
    <source>
        <dbReference type="ARBA" id="ARBA00022801"/>
    </source>
</evidence>
<dbReference type="Proteomes" id="UP000199266">
    <property type="component" value="Unassembled WGS sequence"/>
</dbReference>
<dbReference type="Gene3D" id="3.40.630.10">
    <property type="entry name" value="Zn peptidases"/>
    <property type="match status" value="1"/>
</dbReference>
<dbReference type="InterPro" id="IPR036264">
    <property type="entry name" value="Bact_exopeptidase_dim_dom"/>
</dbReference>
<dbReference type="PANTHER" id="PTHR43808">
    <property type="entry name" value="ACETYLORNITHINE DEACETYLASE"/>
    <property type="match status" value="1"/>
</dbReference>
<keyword evidence="1" id="KW-0479">Metal-binding</keyword>
<dbReference type="NCBIfam" id="NF009555">
    <property type="entry name" value="PRK13004.1"/>
    <property type="match status" value="1"/>
</dbReference>
<protein>
    <submittedName>
        <fullName evidence="4">Putative selenium metabolism hydrolase</fullName>
    </submittedName>
</protein>
<dbReference type="SUPFAM" id="SSF55031">
    <property type="entry name" value="Bacterial exopeptidase dimerisation domain"/>
    <property type="match status" value="1"/>
</dbReference>
<evidence type="ECO:0000259" key="3">
    <source>
        <dbReference type="Pfam" id="PF07687"/>
    </source>
</evidence>
<accession>A0A1H3E1W5</accession>
<evidence type="ECO:0000256" key="1">
    <source>
        <dbReference type="ARBA" id="ARBA00022723"/>
    </source>
</evidence>
<dbReference type="SUPFAM" id="SSF53187">
    <property type="entry name" value="Zn-dependent exopeptidases"/>
    <property type="match status" value="1"/>
</dbReference>
<gene>
    <name evidence="4" type="ORF">SAMN03080603_00371</name>
</gene>
<dbReference type="InterPro" id="IPR002933">
    <property type="entry name" value="Peptidase_M20"/>
</dbReference>